<keyword evidence="5" id="KW-1133">Transmembrane helix</keyword>
<feature type="transmembrane region" description="Helical" evidence="5">
    <location>
        <begin position="39"/>
        <end position="62"/>
    </location>
</feature>
<comment type="caution">
    <text evidence="7">The sequence shown here is derived from an EMBL/GenBank/DDBJ whole genome shotgun (WGS) entry which is preliminary data.</text>
</comment>
<keyword evidence="8" id="KW-1185">Reference proteome</keyword>
<feature type="region of interest" description="Disordered" evidence="4">
    <location>
        <begin position="367"/>
        <end position="404"/>
    </location>
</feature>
<name>A0ABQ8ULE4_9EUKA</name>
<feature type="compositionally biased region" description="Low complexity" evidence="4">
    <location>
        <begin position="681"/>
        <end position="698"/>
    </location>
</feature>
<evidence type="ECO:0000256" key="4">
    <source>
        <dbReference type="SAM" id="MobiDB-lite"/>
    </source>
</evidence>
<dbReference type="InterPro" id="IPR035938">
    <property type="entry name" value="Hemerythrin-like_sf"/>
</dbReference>
<keyword evidence="5" id="KW-0472">Membrane</keyword>
<accession>A0ABQ8ULE4</accession>
<feature type="transmembrane region" description="Helical" evidence="5">
    <location>
        <begin position="1503"/>
        <end position="1522"/>
    </location>
</feature>
<sequence>MFQPGLGQREEFVARVERTLFSFFYVLKTDSPAPRLKSLLYFLQTFQLFFVVVAIPTCFHATEWVQIPLYIIDFSMGHLSPVVAYVSFGVCAGFTVLFALCAALIEIIHGDSASIAWPLRLLKGSNFLFSWVLLIPMMGSYLDILDCNYASHPPTHDIFPTLLCWSMPHVVPSVLALITLTLFLLVALGSALFAFPTTGFDTRSRGRVDLVVVCPSFQTSPLNSAIKLVCKCLIICASRVLTAHTVFRAVIVLATTALMLALVFLMLPYHLRIANLLYAGQYWVCLLAALEWSILNLALPQYADSWVPFVVLVGIAAITTPFVVWFTFWRYNSTLAMQRAAVLHVLSVKPPPPKAIGPGGGGVNRVITSSQGAAPPASTPAGSPDSAVTTTTSGEQSAVSSAAPTAPVAAPAASPIPAAKPRQTAYGLTPAQRFSAEAQTALGIPPPDKVMARCRWSWQVEWATRFLRWNDAAADPRLLNFVKVLYAKGMAKFPNSHGLLLNYAEFMQCFQHNPSASIALIRRATALPNSALDTRFSIYAAERLVETAGDGSSHAAGFMSALTFKRLMRQAEMNQTRARKRLARVWAFLMRPRYDMRGLTPLLDSAVAHANSALEAYSSLMQSFPSNVSLLRSYGTLLQDLYGDSELADGLFSQADQLEEEKTDTGDGSVHSSHGAVIKKPGQPAVTTGGPAAAPTMTRVPSIKSRLGESKLGDDAESGGLLDHRAVIRYLIRHSTDEEADDSAAGDSNEQEESTRPFHSVIGWLLLLLHLCTLGVLVLLLVTECTTLEDTILTTTMSRGNANCSLIVEKISYEARKMLEVLLEARSTADDPVVANVTFGPAAEGELWALSARMFAFANQLAELILATGAKGSFQVPWMTWMSPVVIPVVTDGALTTMIFNQMSLWGFSMDFANKARHLGLIEPNELKSGRPPAFFPFSWIHSELLYLVVNGPLVLAQALTNMSITMARTHGSDDSTMYGMPIYAAVLAAIFCALGTTLTVFGLHRVSRGRRTVLAYFFNMPKELVQSEFARLQKKSDAELEESPSRQTLPSASLGLLPAMDGASRGRLETLSEVPSSLSSSAVPPSLPEGGDPTPQQSPSASVFPLLGDSSGTDSIMSFASHSAAAMMPVLPARSPAMGITGSASMPVLPLSGIDFSEPPEPADTSVRPSATITELLALVEEAGAPGPVGRAAKKYADAGSACEETVAVLDETQSAKSRDDEEEEANRRLRAKTSEEEKRAQEKERSLAKLWVLSCGLFTRVIVALLGVSLLIVCWGLIAPGQMGIVSSYSQEIAVYAAVSPACGARLTLVGVTSNLAYQLVHNNSLPYVPFASVTPSTDVRIKTLLESNPIYPAIKTNRALLRQLTQSLLANLTQLSRVTSYGGSYMGLTVSAGLGKTTEMDDLWFTVRKCWLYDHTRCHPGRLPGWPVNGTLNGLLETYQQAVGNLATMDDSGLSADTDWFALINAAWENDLPDGLDVISMSARNSYRAAVSGVENAAKILFGVCVAAMVLSYFFLFRVNLIKDEQIKTVHMRALLPKATFARTSKASICCMNVKTLDDLHWVTVSNINQTRNGLDNGRPISELIETYEPAVEALRQAQREEERLMRQYGMPRRKSHFLEHVTVMQAYEKPLNAMKEGQPDALVQLTALMRLRPLIPHILKVDASLGRFLNQRGHNVFLFSKGAFVAHTRT</sequence>
<feature type="region of interest" description="Disordered" evidence="4">
    <location>
        <begin position="1212"/>
        <end position="1242"/>
    </location>
</feature>
<reference evidence="7" key="1">
    <citation type="journal article" date="2022" name="bioRxiv">
        <title>Genomics of Preaxostyla Flagellates Illuminates Evolutionary Transitions and the Path Towards Mitochondrial Loss.</title>
        <authorList>
            <person name="Novak L.V.F."/>
            <person name="Treitli S.C."/>
            <person name="Pyrih J."/>
            <person name="Halakuc P."/>
            <person name="Pipaliya S.V."/>
            <person name="Vacek V."/>
            <person name="Brzon O."/>
            <person name="Soukal P."/>
            <person name="Eme L."/>
            <person name="Dacks J.B."/>
            <person name="Karnkowska A."/>
            <person name="Elias M."/>
            <person name="Hampl V."/>
        </authorList>
    </citation>
    <scope>NUCLEOTIDE SEQUENCE</scope>
    <source>
        <strain evidence="7">RCP-MX</strain>
    </source>
</reference>
<feature type="transmembrane region" description="Helical" evidence="5">
    <location>
        <begin position="126"/>
        <end position="144"/>
    </location>
</feature>
<organism evidence="7 8">
    <name type="scientific">Paratrimastix pyriformis</name>
    <dbReference type="NCBI Taxonomy" id="342808"/>
    <lineage>
        <taxon>Eukaryota</taxon>
        <taxon>Metamonada</taxon>
        <taxon>Preaxostyla</taxon>
        <taxon>Paratrimastigidae</taxon>
        <taxon>Paratrimastix</taxon>
    </lineage>
</organism>
<feature type="transmembrane region" description="Helical" evidence="5">
    <location>
        <begin position="983"/>
        <end position="1004"/>
    </location>
</feature>
<evidence type="ECO:0000313" key="8">
    <source>
        <dbReference type="Proteomes" id="UP001141327"/>
    </source>
</evidence>
<feature type="compositionally biased region" description="Low complexity" evidence="4">
    <location>
        <begin position="1072"/>
        <end position="1085"/>
    </location>
</feature>
<feature type="transmembrane region" description="Helical" evidence="5">
    <location>
        <begin position="170"/>
        <end position="195"/>
    </location>
</feature>
<evidence type="ECO:0000259" key="6">
    <source>
        <dbReference type="Pfam" id="PF25474"/>
    </source>
</evidence>
<gene>
    <name evidence="7" type="ORF">PAPYR_3728</name>
</gene>
<dbReference type="EMBL" id="JAPMOS010000015">
    <property type="protein sequence ID" value="KAJ4460016.1"/>
    <property type="molecule type" value="Genomic_DNA"/>
</dbReference>
<feature type="transmembrane region" description="Helical" evidence="5">
    <location>
        <begin position="82"/>
        <end position="105"/>
    </location>
</feature>
<evidence type="ECO:0000256" key="1">
    <source>
        <dbReference type="ARBA" id="ARBA00010587"/>
    </source>
</evidence>
<comment type="similarity">
    <text evidence="1">Belongs to the hemerythrin family.</text>
</comment>
<feature type="transmembrane region" description="Helical" evidence="5">
    <location>
        <begin position="945"/>
        <end position="963"/>
    </location>
</feature>
<evidence type="ECO:0000256" key="5">
    <source>
        <dbReference type="SAM" id="Phobius"/>
    </source>
</evidence>
<dbReference type="PANTHER" id="PTHR31600:SF2">
    <property type="entry name" value="GAMETE ENRICHED GENE 10 PROTEIN-RELATED"/>
    <property type="match status" value="1"/>
</dbReference>
<evidence type="ECO:0000256" key="2">
    <source>
        <dbReference type="ARBA" id="ARBA00022723"/>
    </source>
</evidence>
<feature type="region of interest" description="Disordered" evidence="4">
    <location>
        <begin position="1037"/>
        <end position="1057"/>
    </location>
</feature>
<proteinExistence type="inferred from homology"/>
<keyword evidence="2" id="KW-0479">Metal-binding</keyword>
<feature type="region of interest" description="Disordered" evidence="4">
    <location>
        <begin position="658"/>
        <end position="715"/>
    </location>
</feature>
<dbReference type="InterPro" id="IPR052994">
    <property type="entry name" value="Tiny_macrocysts_regulators"/>
</dbReference>
<feature type="region of interest" description="Disordered" evidence="4">
    <location>
        <begin position="1070"/>
        <end position="1108"/>
    </location>
</feature>
<feature type="transmembrane region" description="Helical" evidence="5">
    <location>
        <begin position="249"/>
        <end position="269"/>
    </location>
</feature>
<evidence type="ECO:0000256" key="3">
    <source>
        <dbReference type="ARBA" id="ARBA00023004"/>
    </source>
</evidence>
<dbReference type="Gene3D" id="1.20.120.50">
    <property type="entry name" value="Hemerythrin-like"/>
    <property type="match status" value="1"/>
</dbReference>
<dbReference type="Proteomes" id="UP001141327">
    <property type="component" value="Unassembled WGS sequence"/>
</dbReference>
<feature type="transmembrane region" description="Helical" evidence="5">
    <location>
        <begin position="761"/>
        <end position="782"/>
    </location>
</feature>
<dbReference type="InterPro" id="IPR057352">
    <property type="entry name" value="TPR_TmcB/C"/>
</dbReference>
<dbReference type="Pfam" id="PF25474">
    <property type="entry name" value="TPR_TmcB"/>
    <property type="match status" value="1"/>
</dbReference>
<keyword evidence="3" id="KW-0408">Iron</keyword>
<protein>
    <recommendedName>
        <fullName evidence="6">TmcB/TmcC TPR repeats domain-containing protein</fullName>
    </recommendedName>
</protein>
<feature type="domain" description="TmcB/TmcC TPR repeats" evidence="6">
    <location>
        <begin position="552"/>
        <end position="663"/>
    </location>
</feature>
<evidence type="ECO:0000313" key="7">
    <source>
        <dbReference type="EMBL" id="KAJ4460016.1"/>
    </source>
</evidence>
<dbReference type="PANTHER" id="PTHR31600">
    <property type="entry name" value="TINY MACROCYSTS PROTEIN B-RELATED"/>
    <property type="match status" value="1"/>
</dbReference>
<feature type="compositionally biased region" description="Low complexity" evidence="4">
    <location>
        <begin position="368"/>
        <end position="387"/>
    </location>
</feature>
<keyword evidence="5" id="KW-0812">Transmembrane</keyword>
<feature type="transmembrane region" description="Helical" evidence="5">
    <location>
        <begin position="1252"/>
        <end position="1280"/>
    </location>
</feature>
<dbReference type="SUPFAM" id="SSF47188">
    <property type="entry name" value="Hemerythrin-like"/>
    <property type="match status" value="1"/>
</dbReference>
<feature type="transmembrane region" description="Helical" evidence="5">
    <location>
        <begin position="306"/>
        <end position="329"/>
    </location>
</feature>
<feature type="transmembrane region" description="Helical" evidence="5">
    <location>
        <begin position="281"/>
        <end position="299"/>
    </location>
</feature>